<dbReference type="Proteomes" id="UP000078492">
    <property type="component" value="Unassembled WGS sequence"/>
</dbReference>
<keyword evidence="1" id="KW-0472">Membrane</keyword>
<feature type="domain" description="Pre-rRNA-processing protein Ipi1 N-terminal" evidence="2">
    <location>
        <begin position="5"/>
        <end position="49"/>
    </location>
</feature>
<proteinExistence type="predicted"/>
<dbReference type="EMBL" id="KQ979010">
    <property type="protein sequence ID" value="KYN26644.1"/>
    <property type="molecule type" value="Genomic_DNA"/>
</dbReference>
<name>A0A151JLE7_9HYME</name>
<evidence type="ECO:0000313" key="4">
    <source>
        <dbReference type="Proteomes" id="UP000078492"/>
    </source>
</evidence>
<dbReference type="Pfam" id="PF12333">
    <property type="entry name" value="Ipi1_N"/>
    <property type="match status" value="1"/>
</dbReference>
<organism evidence="3 4">
    <name type="scientific">Trachymyrmex cornetzi</name>
    <dbReference type="NCBI Taxonomy" id="471704"/>
    <lineage>
        <taxon>Eukaryota</taxon>
        <taxon>Metazoa</taxon>
        <taxon>Ecdysozoa</taxon>
        <taxon>Arthropoda</taxon>
        <taxon>Hexapoda</taxon>
        <taxon>Insecta</taxon>
        <taxon>Pterygota</taxon>
        <taxon>Neoptera</taxon>
        <taxon>Endopterygota</taxon>
        <taxon>Hymenoptera</taxon>
        <taxon>Apocrita</taxon>
        <taxon>Aculeata</taxon>
        <taxon>Formicoidea</taxon>
        <taxon>Formicidae</taxon>
        <taxon>Myrmicinae</taxon>
        <taxon>Trachymyrmex</taxon>
    </lineage>
</organism>
<dbReference type="AlphaFoldDB" id="A0A151JLE7"/>
<accession>A0A151JLE7</accession>
<reference evidence="3 4" key="1">
    <citation type="submission" date="2015-09" db="EMBL/GenBank/DDBJ databases">
        <title>Trachymyrmex cornetzi WGS genome.</title>
        <authorList>
            <person name="Nygaard S."/>
            <person name="Hu H."/>
            <person name="Boomsma J."/>
            <person name="Zhang G."/>
        </authorList>
    </citation>
    <scope>NUCLEOTIDE SEQUENCE [LARGE SCALE GENOMIC DNA]</scope>
    <source>
        <strain evidence="3">Tcor2-1</strain>
        <tissue evidence="3">Whole body</tissue>
    </source>
</reference>
<keyword evidence="4" id="KW-1185">Reference proteome</keyword>
<evidence type="ECO:0000313" key="3">
    <source>
        <dbReference type="EMBL" id="KYN26644.1"/>
    </source>
</evidence>
<dbReference type="InterPro" id="IPR024679">
    <property type="entry name" value="Ipi1_N"/>
</dbReference>
<keyword evidence="1" id="KW-1133">Transmembrane helix</keyword>
<feature type="transmembrane region" description="Helical" evidence="1">
    <location>
        <begin position="160"/>
        <end position="181"/>
    </location>
</feature>
<dbReference type="STRING" id="471704.A0A151JLE7"/>
<sequence length="186" mass="21711">MRQILSCTMTHIDPCMNEDSLLFLDELVQNCNSSLAKDSHKILPNFLGMYVLGYIGNYRNLPLFFVNYRKLCTGTRSIMPPFVNLDEDMITIDSCEKETLTIELDQDDYSVKHIKRWFKGTFHDAYINSQPWNLRICIFGDIILNSNLNELHREKTFQSYVTILPNLLLQPSILSILYVIYTNLPF</sequence>
<evidence type="ECO:0000259" key="2">
    <source>
        <dbReference type="Pfam" id="PF12333"/>
    </source>
</evidence>
<evidence type="ECO:0000256" key="1">
    <source>
        <dbReference type="SAM" id="Phobius"/>
    </source>
</evidence>
<keyword evidence="1" id="KW-0812">Transmembrane</keyword>
<protein>
    <recommendedName>
        <fullName evidence="2">Pre-rRNA-processing protein Ipi1 N-terminal domain-containing protein</fullName>
    </recommendedName>
</protein>
<gene>
    <name evidence="3" type="ORF">ALC57_03986</name>
</gene>